<proteinExistence type="predicted"/>
<keyword evidence="2" id="KW-1185">Reference proteome</keyword>
<comment type="caution">
    <text evidence="1">The sequence shown here is derived from an EMBL/GenBank/DDBJ whole genome shotgun (WGS) entry which is preliminary data.</text>
</comment>
<evidence type="ECO:0000313" key="1">
    <source>
        <dbReference type="EMBL" id="KAI9552184.1"/>
    </source>
</evidence>
<gene>
    <name evidence="1" type="ORF">GHT06_022521</name>
</gene>
<reference evidence="1 2" key="1">
    <citation type="submission" date="2022-05" db="EMBL/GenBank/DDBJ databases">
        <title>A multi-omics perspective on studying reproductive biology in Daphnia sinensis.</title>
        <authorList>
            <person name="Jia J."/>
        </authorList>
    </citation>
    <scope>NUCLEOTIDE SEQUENCE [LARGE SCALE GENOMIC DNA]</scope>
    <source>
        <strain evidence="1 2">WSL</strain>
    </source>
</reference>
<dbReference type="EMBL" id="WJBH02000010">
    <property type="protein sequence ID" value="KAI9552184.1"/>
    <property type="molecule type" value="Genomic_DNA"/>
</dbReference>
<name>A0AAD5KH96_9CRUS</name>
<evidence type="ECO:0000313" key="2">
    <source>
        <dbReference type="Proteomes" id="UP000820818"/>
    </source>
</evidence>
<sequence>MKRIVGCQFVGRLSFPLSIFTGRAERDVRPSALIADSNDCERDIESDVTFRHLRPGK</sequence>
<protein>
    <submittedName>
        <fullName evidence="1">Uncharacterized protein</fullName>
    </submittedName>
</protein>
<accession>A0AAD5KH96</accession>
<dbReference type="Proteomes" id="UP000820818">
    <property type="component" value="Linkage Group LG10"/>
</dbReference>
<dbReference type="AlphaFoldDB" id="A0AAD5KH96"/>
<organism evidence="1 2">
    <name type="scientific">Daphnia sinensis</name>
    <dbReference type="NCBI Taxonomy" id="1820382"/>
    <lineage>
        <taxon>Eukaryota</taxon>
        <taxon>Metazoa</taxon>
        <taxon>Ecdysozoa</taxon>
        <taxon>Arthropoda</taxon>
        <taxon>Crustacea</taxon>
        <taxon>Branchiopoda</taxon>
        <taxon>Diplostraca</taxon>
        <taxon>Cladocera</taxon>
        <taxon>Anomopoda</taxon>
        <taxon>Daphniidae</taxon>
        <taxon>Daphnia</taxon>
        <taxon>Daphnia similis group</taxon>
    </lineage>
</organism>